<evidence type="ECO:0000313" key="1">
    <source>
        <dbReference type="EMBL" id="CAI9552062.1"/>
    </source>
</evidence>
<organism evidence="1 2">
    <name type="scientific">Staurois parvus</name>
    <dbReference type="NCBI Taxonomy" id="386267"/>
    <lineage>
        <taxon>Eukaryota</taxon>
        <taxon>Metazoa</taxon>
        <taxon>Chordata</taxon>
        <taxon>Craniata</taxon>
        <taxon>Vertebrata</taxon>
        <taxon>Euteleostomi</taxon>
        <taxon>Amphibia</taxon>
        <taxon>Batrachia</taxon>
        <taxon>Anura</taxon>
        <taxon>Neobatrachia</taxon>
        <taxon>Ranoidea</taxon>
        <taxon>Ranidae</taxon>
        <taxon>Staurois</taxon>
    </lineage>
</organism>
<evidence type="ECO:0000313" key="2">
    <source>
        <dbReference type="Proteomes" id="UP001162483"/>
    </source>
</evidence>
<proteinExistence type="predicted"/>
<dbReference type="EMBL" id="CATNWA010006428">
    <property type="protein sequence ID" value="CAI9552062.1"/>
    <property type="molecule type" value="Genomic_DNA"/>
</dbReference>
<accession>A0ABN9BY38</accession>
<keyword evidence="2" id="KW-1185">Reference proteome</keyword>
<sequence>MGAPLNLLYYPFQMRLSVQRVQPTEPIADTQELMPASAIPEDAALTPLFAGLNGASSQNNSVSYCIT</sequence>
<comment type="caution">
    <text evidence="1">The sequence shown here is derived from an EMBL/GenBank/DDBJ whole genome shotgun (WGS) entry which is preliminary data.</text>
</comment>
<dbReference type="Proteomes" id="UP001162483">
    <property type="component" value="Unassembled WGS sequence"/>
</dbReference>
<reference evidence="1" key="1">
    <citation type="submission" date="2023-05" db="EMBL/GenBank/DDBJ databases">
        <authorList>
            <person name="Stuckert A."/>
        </authorList>
    </citation>
    <scope>NUCLEOTIDE SEQUENCE</scope>
</reference>
<protein>
    <submittedName>
        <fullName evidence="1">Uncharacterized protein</fullName>
    </submittedName>
</protein>
<name>A0ABN9BY38_9NEOB</name>
<gene>
    <name evidence="1" type="ORF">SPARVUS_LOCUS3828734</name>
</gene>